<name>A0A2T7TAA3_9ACTN</name>
<dbReference type="GeneID" id="95542321"/>
<evidence type="ECO:0000256" key="2">
    <source>
        <dbReference type="SAM" id="SignalP"/>
    </source>
</evidence>
<evidence type="ECO:0000313" key="3">
    <source>
        <dbReference type="EMBL" id="PVE12045.1"/>
    </source>
</evidence>
<dbReference type="AlphaFoldDB" id="A0A2T7TAA3"/>
<dbReference type="RefSeq" id="WP_030353017.1">
    <property type="nucleotide sequence ID" value="NZ_AZSP01000123.1"/>
</dbReference>
<keyword evidence="2" id="KW-0732">Signal</keyword>
<dbReference type="Proteomes" id="UP000245992">
    <property type="component" value="Unassembled WGS sequence"/>
</dbReference>
<feature type="chain" id="PRO_5039427376" description="Secreted protein" evidence="2">
    <location>
        <begin position="31"/>
        <end position="199"/>
    </location>
</feature>
<dbReference type="OrthoDB" id="4334774at2"/>
<proteinExistence type="predicted"/>
<protein>
    <recommendedName>
        <fullName evidence="5">Secreted protein</fullName>
    </recommendedName>
</protein>
<evidence type="ECO:0008006" key="5">
    <source>
        <dbReference type="Google" id="ProtNLM"/>
    </source>
</evidence>
<gene>
    <name evidence="3" type="ORF">Y717_06435</name>
</gene>
<organism evidence="3 4">
    <name type="scientific">Streptomyces scopuliridis RB72</name>
    <dbReference type="NCBI Taxonomy" id="1440053"/>
    <lineage>
        <taxon>Bacteria</taxon>
        <taxon>Bacillati</taxon>
        <taxon>Actinomycetota</taxon>
        <taxon>Actinomycetes</taxon>
        <taxon>Kitasatosporales</taxon>
        <taxon>Streptomycetaceae</taxon>
        <taxon>Streptomyces</taxon>
    </lineage>
</organism>
<reference evidence="3 4" key="1">
    <citation type="submission" date="2013-12" db="EMBL/GenBank/DDBJ databases">
        <title>Annotated genome of Streptomyces scopuliridis.</title>
        <authorList>
            <person name="Olson J.B."/>
        </authorList>
    </citation>
    <scope>NUCLEOTIDE SEQUENCE [LARGE SCALE GENOMIC DNA]</scope>
    <source>
        <strain evidence="3 4">RB72</strain>
    </source>
</reference>
<dbReference type="EMBL" id="AZSP01000123">
    <property type="protein sequence ID" value="PVE12045.1"/>
    <property type="molecule type" value="Genomic_DNA"/>
</dbReference>
<accession>A0A2T7TAA3</accession>
<sequence length="199" mass="20445">MSLWHGAKARRAAGAALAVVALSVSLTACGGGDADGKEQNTGASSSAPGDEKPKESEGSGGTTVPDTSKTLATINGSNGFQFVIHTATRDDGGFLTVTGTIKNTSGSDQSAPVQWNGSESQVKRTGRSLAGMTLVDKAEKKRYYVLRDTDGYPLTTTGISRIDGGGSEGFFAQFPAPPSSTTQVDLQLPLMPSATIEIS</sequence>
<feature type="signal peptide" evidence="2">
    <location>
        <begin position="1"/>
        <end position="30"/>
    </location>
</feature>
<evidence type="ECO:0000256" key="1">
    <source>
        <dbReference type="SAM" id="MobiDB-lite"/>
    </source>
</evidence>
<evidence type="ECO:0000313" key="4">
    <source>
        <dbReference type="Proteomes" id="UP000245992"/>
    </source>
</evidence>
<feature type="region of interest" description="Disordered" evidence="1">
    <location>
        <begin position="31"/>
        <end position="70"/>
    </location>
</feature>
<keyword evidence="4" id="KW-1185">Reference proteome</keyword>
<dbReference type="STRING" id="1440053.GCA_000718095_03986"/>
<comment type="caution">
    <text evidence="3">The sequence shown here is derived from an EMBL/GenBank/DDBJ whole genome shotgun (WGS) entry which is preliminary data.</text>
</comment>